<dbReference type="InterPro" id="IPR047641">
    <property type="entry name" value="ABC_transpr_MalK/UgpC-like"/>
</dbReference>
<proteinExistence type="inferred from homology"/>
<name>A0A7W6II12_9HYPH</name>
<evidence type="ECO:0000313" key="10">
    <source>
        <dbReference type="Proteomes" id="UP000519439"/>
    </source>
</evidence>
<dbReference type="FunFam" id="3.40.50.300:FF:000425">
    <property type="entry name" value="Probable ABC transporter, ATP-binding subunit"/>
    <property type="match status" value="1"/>
</dbReference>
<evidence type="ECO:0000256" key="2">
    <source>
        <dbReference type="ARBA" id="ARBA00022448"/>
    </source>
</evidence>
<keyword evidence="7" id="KW-0472">Membrane</keyword>
<accession>A0A7W6II12</accession>
<gene>
    <name evidence="9" type="ORF">GGR34_003509</name>
</gene>
<keyword evidence="5 9" id="KW-0067">ATP-binding</keyword>
<dbReference type="InterPro" id="IPR017871">
    <property type="entry name" value="ABC_transporter-like_CS"/>
</dbReference>
<dbReference type="GO" id="GO:0022857">
    <property type="term" value="F:transmembrane transporter activity"/>
    <property type="evidence" value="ECO:0007669"/>
    <property type="project" value="InterPro"/>
</dbReference>
<dbReference type="PANTHER" id="PTHR43875:SF15">
    <property type="entry name" value="TREHALOSE IMPORT ATP-BINDING PROTEIN SUGC"/>
    <property type="match status" value="1"/>
</dbReference>
<dbReference type="InterPro" id="IPR003593">
    <property type="entry name" value="AAA+_ATPase"/>
</dbReference>
<dbReference type="InterPro" id="IPR013611">
    <property type="entry name" value="Transp-assoc_OB_typ2"/>
</dbReference>
<keyword evidence="3" id="KW-1003">Cell membrane</keyword>
<dbReference type="Pfam" id="PF08402">
    <property type="entry name" value="TOBE_2"/>
    <property type="match status" value="1"/>
</dbReference>
<evidence type="ECO:0000256" key="1">
    <source>
        <dbReference type="ARBA" id="ARBA00005417"/>
    </source>
</evidence>
<dbReference type="GO" id="GO:0016887">
    <property type="term" value="F:ATP hydrolysis activity"/>
    <property type="evidence" value="ECO:0007669"/>
    <property type="project" value="InterPro"/>
</dbReference>
<dbReference type="PROSITE" id="PS50893">
    <property type="entry name" value="ABC_TRANSPORTER_2"/>
    <property type="match status" value="1"/>
</dbReference>
<protein>
    <submittedName>
        <fullName evidence="9">Iron(III) transport system ATP-binding protein</fullName>
    </submittedName>
</protein>
<evidence type="ECO:0000313" key="9">
    <source>
        <dbReference type="EMBL" id="MBB4041828.1"/>
    </source>
</evidence>
<dbReference type="SMART" id="SM00382">
    <property type="entry name" value="AAA"/>
    <property type="match status" value="1"/>
</dbReference>
<organism evidence="9 10">
    <name type="scientific">Microvirga flocculans</name>
    <dbReference type="NCBI Taxonomy" id="217168"/>
    <lineage>
        <taxon>Bacteria</taxon>
        <taxon>Pseudomonadati</taxon>
        <taxon>Pseudomonadota</taxon>
        <taxon>Alphaproteobacteria</taxon>
        <taxon>Hyphomicrobiales</taxon>
        <taxon>Methylobacteriaceae</taxon>
        <taxon>Microvirga</taxon>
    </lineage>
</organism>
<keyword evidence="10" id="KW-1185">Reference proteome</keyword>
<evidence type="ECO:0000256" key="4">
    <source>
        <dbReference type="ARBA" id="ARBA00022741"/>
    </source>
</evidence>
<dbReference type="GO" id="GO:0015697">
    <property type="term" value="P:quaternary ammonium group transport"/>
    <property type="evidence" value="ECO:0007669"/>
    <property type="project" value="UniProtKB-ARBA"/>
</dbReference>
<dbReference type="SUPFAM" id="SSF50331">
    <property type="entry name" value="MOP-like"/>
    <property type="match status" value="1"/>
</dbReference>
<evidence type="ECO:0000256" key="3">
    <source>
        <dbReference type="ARBA" id="ARBA00022475"/>
    </source>
</evidence>
<keyword evidence="6" id="KW-1278">Translocase</keyword>
<dbReference type="Proteomes" id="UP000519439">
    <property type="component" value="Unassembled WGS sequence"/>
</dbReference>
<sequence>MNKMSSIHSLSRSHLSKKQAASVEFRNVTKRYGNVTAVDSVSFTIEPGQLVTLLGPSGCGKTTTLRMIAGLEMASEGQILIGGRDVTNLSAADRDVSMVFQSYALFPHMSVLENVAYGPIVQGVPKKDAYEMAMEKLSLIGLKGLEKRAPSELSGGQQQRVAVARALVLEPQVLLFDEPLSNLDAKLRRRVREDIRELQQSLNLTVAYVTHDQEEALAVSDRIIVMSNARIAQTGTPRELYEEPASLFVADFIGDANIIAGDIASVSGAMARVQVGPLSLDLPHRDAGSGAVKLAVRPDAILLDEAAGTLAGTVRKASYLGAQVEYEVESPIGNLFVVQYGRKEPIAPGTPVSISFASQRGVAVIPEA</sequence>
<dbReference type="Gene3D" id="3.40.50.300">
    <property type="entry name" value="P-loop containing nucleotide triphosphate hydrolases"/>
    <property type="match status" value="1"/>
</dbReference>
<dbReference type="PANTHER" id="PTHR43875">
    <property type="entry name" value="MALTODEXTRIN IMPORT ATP-BINDING PROTEIN MSMX"/>
    <property type="match status" value="1"/>
</dbReference>
<evidence type="ECO:0000256" key="6">
    <source>
        <dbReference type="ARBA" id="ARBA00022967"/>
    </source>
</evidence>
<dbReference type="InterPro" id="IPR003439">
    <property type="entry name" value="ABC_transporter-like_ATP-bd"/>
</dbReference>
<dbReference type="InterPro" id="IPR008995">
    <property type="entry name" value="Mo/tungstate-bd_C_term_dom"/>
</dbReference>
<dbReference type="GO" id="GO:0055052">
    <property type="term" value="C:ATP-binding cassette (ABC) transporter complex, substrate-binding subunit-containing"/>
    <property type="evidence" value="ECO:0007669"/>
    <property type="project" value="TreeGrafter"/>
</dbReference>
<evidence type="ECO:0000256" key="7">
    <source>
        <dbReference type="ARBA" id="ARBA00023136"/>
    </source>
</evidence>
<dbReference type="PROSITE" id="PS00211">
    <property type="entry name" value="ABC_TRANSPORTER_1"/>
    <property type="match status" value="1"/>
</dbReference>
<keyword evidence="2" id="KW-0813">Transport</keyword>
<feature type="domain" description="ABC transporter" evidence="8">
    <location>
        <begin position="23"/>
        <end position="253"/>
    </location>
</feature>
<dbReference type="GO" id="GO:0005524">
    <property type="term" value="F:ATP binding"/>
    <property type="evidence" value="ECO:0007669"/>
    <property type="project" value="UniProtKB-KW"/>
</dbReference>
<comment type="similarity">
    <text evidence="1">Belongs to the ABC transporter superfamily.</text>
</comment>
<dbReference type="Pfam" id="PF00005">
    <property type="entry name" value="ABC_tran"/>
    <property type="match status" value="1"/>
</dbReference>
<evidence type="ECO:0000259" key="8">
    <source>
        <dbReference type="PROSITE" id="PS50893"/>
    </source>
</evidence>
<evidence type="ECO:0000256" key="5">
    <source>
        <dbReference type="ARBA" id="ARBA00022840"/>
    </source>
</evidence>
<dbReference type="InterPro" id="IPR027417">
    <property type="entry name" value="P-loop_NTPase"/>
</dbReference>
<reference evidence="9 10" key="1">
    <citation type="submission" date="2020-08" db="EMBL/GenBank/DDBJ databases">
        <title>Genomic Encyclopedia of Type Strains, Phase IV (KMG-IV): sequencing the most valuable type-strain genomes for metagenomic binning, comparative biology and taxonomic classification.</title>
        <authorList>
            <person name="Goeker M."/>
        </authorList>
    </citation>
    <scope>NUCLEOTIDE SEQUENCE [LARGE SCALE GENOMIC DNA]</scope>
    <source>
        <strain evidence="9 10">DSM 15743</strain>
    </source>
</reference>
<dbReference type="Gene3D" id="2.40.50.100">
    <property type="match status" value="1"/>
</dbReference>
<keyword evidence="4" id="KW-0547">Nucleotide-binding</keyword>
<comment type="caution">
    <text evidence="9">The sequence shown here is derived from an EMBL/GenBank/DDBJ whole genome shotgun (WGS) entry which is preliminary data.</text>
</comment>
<dbReference type="SUPFAM" id="SSF52540">
    <property type="entry name" value="P-loop containing nucleoside triphosphate hydrolases"/>
    <property type="match status" value="1"/>
</dbReference>
<dbReference type="AlphaFoldDB" id="A0A7W6II12"/>
<dbReference type="EMBL" id="JACIDC010000015">
    <property type="protein sequence ID" value="MBB4041828.1"/>
    <property type="molecule type" value="Genomic_DNA"/>
</dbReference>